<accession>A0AAN8W3Z4</accession>
<gene>
    <name evidence="4" type="ORF">RJ641_030623</name>
</gene>
<dbReference type="Proteomes" id="UP001370490">
    <property type="component" value="Unassembled WGS sequence"/>
</dbReference>
<keyword evidence="2" id="KW-0472">Membrane</keyword>
<reference evidence="4 5" key="1">
    <citation type="submission" date="2023-12" db="EMBL/GenBank/DDBJ databases">
        <title>A high-quality genome assembly for Dillenia turbinata (Dilleniales).</title>
        <authorList>
            <person name="Chanderbali A."/>
        </authorList>
    </citation>
    <scope>NUCLEOTIDE SEQUENCE [LARGE SCALE GENOMIC DNA]</scope>
    <source>
        <strain evidence="4">LSX21</strain>
        <tissue evidence="4">Leaf</tissue>
    </source>
</reference>
<evidence type="ECO:0000313" key="4">
    <source>
        <dbReference type="EMBL" id="KAK6941092.1"/>
    </source>
</evidence>
<dbReference type="GO" id="GO:0005634">
    <property type="term" value="C:nucleus"/>
    <property type="evidence" value="ECO:0007669"/>
    <property type="project" value="TreeGrafter"/>
</dbReference>
<dbReference type="EMBL" id="JBAMMX010000005">
    <property type="protein sequence ID" value="KAK6941092.1"/>
    <property type="molecule type" value="Genomic_DNA"/>
</dbReference>
<dbReference type="GO" id="GO:0046976">
    <property type="term" value="F:histone H3K27 methyltransferase activity"/>
    <property type="evidence" value="ECO:0007669"/>
    <property type="project" value="TreeGrafter"/>
</dbReference>
<dbReference type="AlphaFoldDB" id="A0AAN8W3Z4"/>
<dbReference type="PANTHER" id="PTHR45747:SF14">
    <property type="entry name" value="HISTONE-LYSINE N-METHYLTRANSFERASE EZA1"/>
    <property type="match status" value="1"/>
</dbReference>
<dbReference type="InterPro" id="IPR058609">
    <property type="entry name" value="HTH_CLF-like"/>
</dbReference>
<protein>
    <recommendedName>
        <fullName evidence="3">Histone-lysine N-methyltransferase CLF-like HTH domain-containing protein</fullName>
    </recommendedName>
</protein>
<evidence type="ECO:0000256" key="1">
    <source>
        <dbReference type="SAM" id="MobiDB-lite"/>
    </source>
</evidence>
<feature type="region of interest" description="Disordered" evidence="1">
    <location>
        <begin position="356"/>
        <end position="414"/>
    </location>
</feature>
<evidence type="ECO:0000313" key="5">
    <source>
        <dbReference type="Proteomes" id="UP001370490"/>
    </source>
</evidence>
<evidence type="ECO:0000259" key="3">
    <source>
        <dbReference type="Pfam" id="PF25996"/>
    </source>
</evidence>
<dbReference type="PANTHER" id="PTHR45747">
    <property type="entry name" value="HISTONE-LYSINE N-METHYLTRANSFERASE E(Z)"/>
    <property type="match status" value="1"/>
</dbReference>
<proteinExistence type="predicted"/>
<feature type="compositionally biased region" description="Polar residues" evidence="1">
    <location>
        <begin position="367"/>
        <end position="377"/>
    </location>
</feature>
<dbReference type="GO" id="GO:0031507">
    <property type="term" value="P:heterochromatin formation"/>
    <property type="evidence" value="ECO:0007669"/>
    <property type="project" value="TreeGrafter"/>
</dbReference>
<evidence type="ECO:0000256" key="2">
    <source>
        <dbReference type="SAM" id="Phobius"/>
    </source>
</evidence>
<feature type="transmembrane region" description="Helical" evidence="2">
    <location>
        <begin position="80"/>
        <end position="96"/>
    </location>
</feature>
<name>A0AAN8W3Z4_9MAGN</name>
<keyword evidence="2" id="KW-1133">Transmembrane helix</keyword>
<dbReference type="GO" id="GO:0003682">
    <property type="term" value="F:chromatin binding"/>
    <property type="evidence" value="ECO:0007669"/>
    <property type="project" value="TreeGrafter"/>
</dbReference>
<feature type="compositionally biased region" description="Basic and acidic residues" evidence="1">
    <location>
        <begin position="332"/>
        <end position="343"/>
    </location>
</feature>
<feature type="compositionally biased region" description="Basic and acidic residues" evidence="1">
    <location>
        <begin position="308"/>
        <end position="323"/>
    </location>
</feature>
<keyword evidence="2" id="KW-0812">Transmembrane</keyword>
<sequence length="481" mass="54847">DKLDNNSRKLQSHISSNLFMATSKNDVSFINKGILLSSRVENHICKFRLGDKDYVITHEVVPRLNSKLPHIEKIVHIRRGFFLIGTGFNFVAPILFPTTRHRNQRMTEDQSVVGWRRIYYDQYGSEALICSDSEEEIVEPEEEKHEFSEGKERILWMAFQEHGLGEDVLNIVGQFVGGTDLEMQERYQILQENYQQKQNPDCKDSEESESEKSIILDKSLTAALDSFDNLFCRWCLVFDCRLHGCSQNLIDPVRFLGFREKLPYWYELEDGGEPCSDQCYLWLKEAAKDWPGGSSNCALHKIRSNTVKEKDRIPASSNTEDRIPTSSNTEEPSGRGGRESNHNATEDILAVTSMDAKSIQDADGTKNMHTSSVNQENLGKRKVLNQSDMVLEDSTPIYDDSHNSCSKKHKVSPDANKFQMTPKHDLSEPLQQTIEKHASMGHAPYNENVDKHQNESNITMKPEIRHKLHSSLGGQAQAINE</sequence>
<feature type="domain" description="Histone-lysine N-methyltransferase CLF-like HTH" evidence="3">
    <location>
        <begin position="147"/>
        <end position="190"/>
    </location>
</feature>
<feature type="region of interest" description="Disordered" evidence="1">
    <location>
        <begin position="308"/>
        <end position="343"/>
    </location>
</feature>
<comment type="caution">
    <text evidence="4">The sequence shown here is derived from an EMBL/GenBank/DDBJ whole genome shotgun (WGS) entry which is preliminary data.</text>
</comment>
<keyword evidence="5" id="KW-1185">Reference proteome</keyword>
<dbReference type="InterPro" id="IPR045318">
    <property type="entry name" value="EZH1/2-like"/>
</dbReference>
<dbReference type="Pfam" id="PF25996">
    <property type="entry name" value="HTH_CLF_N"/>
    <property type="match status" value="1"/>
</dbReference>
<feature type="non-terminal residue" evidence="4">
    <location>
        <position position="1"/>
    </location>
</feature>
<organism evidence="4 5">
    <name type="scientific">Dillenia turbinata</name>
    <dbReference type="NCBI Taxonomy" id="194707"/>
    <lineage>
        <taxon>Eukaryota</taxon>
        <taxon>Viridiplantae</taxon>
        <taxon>Streptophyta</taxon>
        <taxon>Embryophyta</taxon>
        <taxon>Tracheophyta</taxon>
        <taxon>Spermatophyta</taxon>
        <taxon>Magnoliopsida</taxon>
        <taxon>eudicotyledons</taxon>
        <taxon>Gunneridae</taxon>
        <taxon>Pentapetalae</taxon>
        <taxon>Dilleniales</taxon>
        <taxon>Dilleniaceae</taxon>
        <taxon>Dillenia</taxon>
    </lineage>
</organism>